<dbReference type="Pfam" id="PF00550">
    <property type="entry name" value="PP-binding"/>
    <property type="match status" value="2"/>
</dbReference>
<dbReference type="OMA" id="WQYVPVR"/>
<protein>
    <submittedName>
        <fullName evidence="6">Acetyl-CoA synthetase-like protein</fullName>
    </submittedName>
</protein>
<dbReference type="CDD" id="cd19545">
    <property type="entry name" value="FUM14_C_NRPS-like"/>
    <property type="match status" value="1"/>
</dbReference>
<reference evidence="6 7" key="1">
    <citation type="journal article" date="2013" name="BMC Genomics">
        <title>Genomics-driven discovery of the pneumocandin biosynthetic gene cluster in the fungus Glarea lozoyensis.</title>
        <authorList>
            <person name="Chen L."/>
            <person name="Yue Q."/>
            <person name="Zhang X."/>
            <person name="Xiang M."/>
            <person name="Wang C."/>
            <person name="Li S."/>
            <person name="Che Y."/>
            <person name="Ortiz-Lopez F.J."/>
            <person name="Bills G.F."/>
            <person name="Liu X."/>
            <person name="An Z."/>
        </authorList>
    </citation>
    <scope>NUCLEOTIDE SEQUENCE [LARGE SCALE GENOMIC DNA]</scope>
    <source>
        <strain evidence="7">ATCC 20868 / MF5171</strain>
    </source>
</reference>
<dbReference type="PANTHER" id="PTHR45527">
    <property type="entry name" value="NONRIBOSOMAL PEPTIDE SYNTHETASE"/>
    <property type="match status" value="1"/>
</dbReference>
<dbReference type="InterPro" id="IPR042099">
    <property type="entry name" value="ANL_N_sf"/>
</dbReference>
<dbReference type="SUPFAM" id="SSF47336">
    <property type="entry name" value="ACP-like"/>
    <property type="match status" value="2"/>
</dbReference>
<dbReference type="GO" id="GO:0031177">
    <property type="term" value="F:phosphopantetheine binding"/>
    <property type="evidence" value="ECO:0007669"/>
    <property type="project" value="InterPro"/>
</dbReference>
<dbReference type="InterPro" id="IPR023213">
    <property type="entry name" value="CAT-like_dom_sf"/>
</dbReference>
<dbReference type="SMART" id="SM00823">
    <property type="entry name" value="PKS_PP"/>
    <property type="match status" value="2"/>
</dbReference>
<dbReference type="GO" id="GO:0016874">
    <property type="term" value="F:ligase activity"/>
    <property type="evidence" value="ECO:0007669"/>
    <property type="project" value="UniProtKB-KW"/>
</dbReference>
<dbReference type="InterPro" id="IPR000873">
    <property type="entry name" value="AMP-dep_synth/lig_dom"/>
</dbReference>
<dbReference type="KEGG" id="glz:GLAREA_01855"/>
<evidence type="ECO:0000313" key="6">
    <source>
        <dbReference type="EMBL" id="EPE25943.1"/>
    </source>
</evidence>
<dbReference type="InterPro" id="IPR036736">
    <property type="entry name" value="ACP-like_sf"/>
</dbReference>
<keyword evidence="7" id="KW-1185">Reference proteome</keyword>
<dbReference type="InterPro" id="IPR010071">
    <property type="entry name" value="AA_adenyl_dom"/>
</dbReference>
<evidence type="ECO:0000256" key="3">
    <source>
        <dbReference type="ARBA" id="ARBA00022598"/>
    </source>
</evidence>
<accession>S3DH87</accession>
<dbReference type="CDD" id="cd19542">
    <property type="entry name" value="CT_NRPS-like"/>
    <property type="match status" value="1"/>
</dbReference>
<dbReference type="InterPro" id="IPR009081">
    <property type="entry name" value="PP-bd_ACP"/>
</dbReference>
<dbReference type="GO" id="GO:0005737">
    <property type="term" value="C:cytoplasm"/>
    <property type="evidence" value="ECO:0007669"/>
    <property type="project" value="TreeGrafter"/>
</dbReference>
<sequence length="1967" mass="216047">MPPPSAHFDTDLDNNESADLTPEIVAVDRQNGKLFGGTGDESTACELNNTANDTQDNGAVQSYELGTTNSNGFNVNEDSDAFEEDGISIDIPELELRESQALLLLSWILLVYRNTEKNQDSQYAFNNTTATIKDVIFDDAEPISKSLLAVRQLLDESSLSPTSSDLNLSTVAVDADYTSQFQLAISSQISGPKLLLRLSNTLLELTPNTATIHIHTFLDIFQIVLSDQNQSVSQAIQVSERESKQLWEWNAVVPPTIDRCMQDIISERAQQDTTRSAVVSWDGGFNYGEVDGLSTRLAYRLKESGMGLGSTIPLCFEKSRWTVVALLAVMKVGATFVLTDPHQPEGRLKIISDEVGARLVITSTKQAELASNFAPNADVLVVGNDLLQDQCPLPPDPLDKVPASAGLYTIFTSGSTGKPKGIILTHANYTSGALPRADAVGYRPHSRVLDFASYAFDVSIDCMLCTLAQGGCICVPSEEQRVNDLSGAIRDMNVNMAHMTPSVARVLEADGNVMESLEVLGLGGELVTAGDAASFGQKTKVIIAYGPSECTVGCTINNDVTVEKIYTTIGKGVGGLTWIVDPDNHDVLTHLGGVGELLIEGPIVGVGYLNEPEKTAQVFIEDPKWLTAGHSTTPGRHGRLYKTGDLVRYDPNGSGRIVFVGRKDRQVKLRGQRVELGEIEFNLRQRLPAGVSVAVEVINPSGGADTLVAFLSEHSEKGSIATTDVLSFSSQLQQDLSKMEDGLSSVLPVYMIPTAYIPLKEMPLLVSCKTDRKRLQEIGNSLSQKQLAGYRVQAAVKKQSPTTDMEIRLHELWTEMFDKDSEIGANDSFFAIGGDSLKAMKLVAEARNKGVSLSVADVFKHPTLTELALLAGKISTEENLEVPPFSLLEASWEVESAKSEVAKLCHLDSSLVEDIYPCSPLQEGLLALSAKVTEAYIAQRVVELPNIETVKRLKSAFDKVATDCSILRTRVVQVPGHGLMQVVAKGEILWNESSDLDEYLEQDRNLPMELGDSLVRFGYIESDKKTGKAHLILTIHHALYDGWSMPRVIHRVNLAYAGSEIGTPTPFSAFIKYLAGTDGTGSAEFWRQRLDGANGLQFPTLPEPGYQQKADSLLEHYVTLPKLSTGITLATAFRGAWAIIASQYVASNDVVFGETLTGRNAPIAGVETIEGPMITTVPVRIVVDKEASVSDYLQGIHDQIVLRIPHEHMGLQHIRRLSPDAREACELRMGLVLHPNAEPEEEMRPSENRPANGFVPAGDEDAAREALKFNSYGLMLVVSLDADGFLIMASFDSKMVEMSVMERLLDQLGRTVQQLCTEPKRLIKDLNVLSPADIDELERLSKTGSQSLGNSLDQVVGEDKQITATRIVDPANSETILPVGAIGELLVDIKSTESSTSSSEMVSSHPTSLLARYSANGSIILMGPKNAVKVSGVVPQERKQSIIIELTARQQRLQALWARVLKVDPAEITLDDSFFELGGDSISAMKLVAEARMDGFKLNVGLIFQHRRFINMDKILEDSLISEPVSDGPKPFSALDINDVEDFVSNKIQNSLANPSWKILDVLPARPLQTVAVQGTVKIPRFSARYELFYLDAEIDKTRLYKACQDLLARNEILRTVFVEDEGRCYSVVIEDIQVPIIEYEIEDDIETFSKSLCNLDVQTRMPLGSAFVKFMHVRAMSGHSCLLFRISHAQYDEICLPVMLRQLSQLYESAPVEPSTPFSAYTYHVLNNALPKSLPYWQNLLAGSTLSILKPDIPITNTTHYATSCTFDISSRSKDTTIASLPTAAWALLLANRLKTRDVTFGEVVSGRSIDFPSSSPVVGPCWQYIPFRVLFQPSWTALDLLSYIQTQHLASSAHEAVGLSELLEHCVDWPATSWFDSVVHQDVEHVENLRFLGAECRMETVYPHMEPLREWKFQAFVREGGRRLEVEIVTVESWRGVAEEILGELEGVMGMLVERAGERLFGEKG</sequence>
<dbReference type="PROSITE" id="PS00012">
    <property type="entry name" value="PHOSPHOPANTETHEINE"/>
    <property type="match status" value="2"/>
</dbReference>
<dbReference type="Gene3D" id="3.30.559.30">
    <property type="entry name" value="Nonribosomal peptide synthetase, condensation domain"/>
    <property type="match status" value="2"/>
</dbReference>
<evidence type="ECO:0000256" key="1">
    <source>
        <dbReference type="ARBA" id="ARBA00022450"/>
    </source>
</evidence>
<dbReference type="STRING" id="1116229.S3DH87"/>
<dbReference type="Pfam" id="PF00501">
    <property type="entry name" value="AMP-binding"/>
    <property type="match status" value="1"/>
</dbReference>
<evidence type="ECO:0000256" key="4">
    <source>
        <dbReference type="ARBA" id="ARBA00029454"/>
    </source>
</evidence>
<dbReference type="FunFam" id="3.30.559.30:FF:000003">
    <property type="entry name" value="Nonribosomal peptide synthase SidD"/>
    <property type="match status" value="1"/>
</dbReference>
<dbReference type="RefSeq" id="XP_008087262.1">
    <property type="nucleotide sequence ID" value="XM_008089071.1"/>
</dbReference>
<dbReference type="GeneID" id="19460913"/>
<dbReference type="Gene3D" id="3.40.50.12780">
    <property type="entry name" value="N-terminal domain of ligase-like"/>
    <property type="match status" value="1"/>
</dbReference>
<dbReference type="CDD" id="cd05918">
    <property type="entry name" value="A_NRPS_SidN3_like"/>
    <property type="match status" value="1"/>
</dbReference>
<dbReference type="InterPro" id="IPR045851">
    <property type="entry name" value="AMP-bd_C_sf"/>
</dbReference>
<dbReference type="InterPro" id="IPR001242">
    <property type="entry name" value="Condensation_dom"/>
</dbReference>
<name>S3DH87_GLAL2</name>
<evidence type="ECO:0000259" key="5">
    <source>
        <dbReference type="PROSITE" id="PS50075"/>
    </source>
</evidence>
<feature type="domain" description="Carrier" evidence="5">
    <location>
        <begin position="1444"/>
        <end position="1520"/>
    </location>
</feature>
<dbReference type="PANTHER" id="PTHR45527:SF3">
    <property type="entry name" value="SIDEROPHORE SYNTHETASE (EUROFUNG)"/>
    <property type="match status" value="1"/>
</dbReference>
<dbReference type="FunFam" id="3.40.50.12780:FF:000014">
    <property type="entry name" value="Nonribosomal peptide synthetase 1"/>
    <property type="match status" value="1"/>
</dbReference>
<dbReference type="GO" id="GO:0044550">
    <property type="term" value="P:secondary metabolite biosynthetic process"/>
    <property type="evidence" value="ECO:0007669"/>
    <property type="project" value="TreeGrafter"/>
</dbReference>
<dbReference type="SUPFAM" id="SSF56801">
    <property type="entry name" value="Acetyl-CoA synthetase-like"/>
    <property type="match status" value="1"/>
</dbReference>
<dbReference type="SUPFAM" id="SSF52777">
    <property type="entry name" value="CoA-dependent acyltransferases"/>
    <property type="match status" value="4"/>
</dbReference>
<evidence type="ECO:0000313" key="7">
    <source>
        <dbReference type="Proteomes" id="UP000016922"/>
    </source>
</evidence>
<dbReference type="PROSITE" id="PS50075">
    <property type="entry name" value="CARRIER"/>
    <property type="match status" value="2"/>
</dbReference>
<keyword evidence="3" id="KW-0436">Ligase</keyword>
<dbReference type="Proteomes" id="UP000016922">
    <property type="component" value="Unassembled WGS sequence"/>
</dbReference>
<comment type="similarity">
    <text evidence="4">Belongs to the NRP synthetase family.</text>
</comment>
<dbReference type="EMBL" id="KE145371">
    <property type="protein sequence ID" value="EPE25943.1"/>
    <property type="molecule type" value="Genomic_DNA"/>
</dbReference>
<dbReference type="HOGENOM" id="CLU_000022_60_2_1"/>
<evidence type="ECO:0000256" key="2">
    <source>
        <dbReference type="ARBA" id="ARBA00022553"/>
    </source>
</evidence>
<dbReference type="FunFam" id="3.30.300.30:FF:000015">
    <property type="entry name" value="Nonribosomal peptide synthase SidD"/>
    <property type="match status" value="1"/>
</dbReference>
<dbReference type="eggNOG" id="KOG1178">
    <property type="taxonomic scope" value="Eukaryota"/>
</dbReference>
<dbReference type="FunFam" id="1.10.1200.10:FF:000005">
    <property type="entry name" value="Nonribosomal peptide synthetase 1"/>
    <property type="match status" value="1"/>
</dbReference>
<dbReference type="GO" id="GO:0043041">
    <property type="term" value="P:amino acid activation for nonribosomal peptide biosynthetic process"/>
    <property type="evidence" value="ECO:0007669"/>
    <property type="project" value="TreeGrafter"/>
</dbReference>
<keyword evidence="2" id="KW-0597">Phosphoprotein</keyword>
<dbReference type="OrthoDB" id="416786at2759"/>
<dbReference type="InterPro" id="IPR006162">
    <property type="entry name" value="Ppantetheine_attach_site"/>
</dbReference>
<dbReference type="Gene3D" id="3.30.300.30">
    <property type="match status" value="1"/>
</dbReference>
<organism evidence="6 7">
    <name type="scientific">Glarea lozoyensis (strain ATCC 20868 / MF5171)</name>
    <dbReference type="NCBI Taxonomy" id="1116229"/>
    <lineage>
        <taxon>Eukaryota</taxon>
        <taxon>Fungi</taxon>
        <taxon>Dikarya</taxon>
        <taxon>Ascomycota</taxon>
        <taxon>Pezizomycotina</taxon>
        <taxon>Leotiomycetes</taxon>
        <taxon>Helotiales</taxon>
        <taxon>Helotiaceae</taxon>
        <taxon>Glarea</taxon>
    </lineage>
</organism>
<dbReference type="Pfam" id="PF00668">
    <property type="entry name" value="Condensation"/>
    <property type="match status" value="2"/>
</dbReference>
<dbReference type="NCBIfam" id="TIGR01733">
    <property type="entry name" value="AA-adenyl-dom"/>
    <property type="match status" value="1"/>
</dbReference>
<dbReference type="Gene3D" id="3.30.559.10">
    <property type="entry name" value="Chloramphenicol acetyltransferase-like domain"/>
    <property type="match status" value="2"/>
</dbReference>
<dbReference type="InterPro" id="IPR020806">
    <property type="entry name" value="PKS_PP-bd"/>
</dbReference>
<feature type="domain" description="Carrier" evidence="5">
    <location>
        <begin position="800"/>
        <end position="875"/>
    </location>
</feature>
<keyword evidence="1" id="KW-0596">Phosphopantetheine</keyword>
<gene>
    <name evidence="6" type="ORF">GLAREA_01855</name>
</gene>
<proteinExistence type="inferred from homology"/>
<dbReference type="Gene3D" id="1.10.1200.10">
    <property type="entry name" value="ACP-like"/>
    <property type="match status" value="2"/>
</dbReference>